<accession>A0A855GLI7</accession>
<comment type="caution">
    <text evidence="2">The sequence shown here is derived from an EMBL/GenBank/DDBJ whole genome shotgun (WGS) entry which is preliminary data.</text>
</comment>
<protein>
    <submittedName>
        <fullName evidence="2">Uncharacterized protein</fullName>
    </submittedName>
</protein>
<dbReference type="Proteomes" id="UP000233482">
    <property type="component" value="Unassembled WGS sequence"/>
</dbReference>
<keyword evidence="1" id="KW-1133">Transmembrane helix</keyword>
<evidence type="ECO:0000256" key="1">
    <source>
        <dbReference type="SAM" id="Phobius"/>
    </source>
</evidence>
<evidence type="ECO:0000313" key="3">
    <source>
        <dbReference type="Proteomes" id="UP000233482"/>
    </source>
</evidence>
<sequence>MVDIFEIIILIAVLFGLQKYLSSLDNNLLGLITPIIFTLYILAKVFIFNSVDSDYWWKIFIGNFILLLDFYIGNKDRNKRQQKELEKMKIKDY</sequence>
<keyword evidence="1" id="KW-0812">Transmembrane</keyword>
<proteinExistence type="predicted"/>
<dbReference type="RefSeq" id="WP_101035855.1">
    <property type="nucleotide sequence ID" value="NZ_PIXC01000004.1"/>
</dbReference>
<gene>
    <name evidence="2" type="ORF">CW686_02590</name>
</gene>
<feature type="transmembrane region" description="Helical" evidence="1">
    <location>
        <begin position="55"/>
        <end position="73"/>
    </location>
</feature>
<organism evidence="2 3">
    <name type="scientific">Macrococcoides caseolyticum</name>
    <dbReference type="NCBI Taxonomy" id="69966"/>
    <lineage>
        <taxon>Bacteria</taxon>
        <taxon>Bacillati</taxon>
        <taxon>Bacillota</taxon>
        <taxon>Bacilli</taxon>
        <taxon>Bacillales</taxon>
        <taxon>Staphylococcaceae</taxon>
        <taxon>Macrococcoides</taxon>
    </lineage>
</organism>
<feature type="transmembrane region" description="Helical" evidence="1">
    <location>
        <begin position="6"/>
        <end position="21"/>
    </location>
</feature>
<feature type="transmembrane region" description="Helical" evidence="1">
    <location>
        <begin position="28"/>
        <end position="49"/>
    </location>
</feature>
<reference evidence="2 3" key="1">
    <citation type="submission" date="2017-12" db="EMBL/GenBank/DDBJ databases">
        <title>Genomics of Macrococcus caseolyticus.</title>
        <authorList>
            <person name="MacFadyen A.C."/>
            <person name="Paterson G.K."/>
        </authorList>
    </citation>
    <scope>NUCLEOTIDE SEQUENCE [LARGE SCALE GENOMIC DNA]</scope>
    <source>
        <strain evidence="2 3">5788_EF188</strain>
    </source>
</reference>
<dbReference type="AlphaFoldDB" id="A0A855GLI7"/>
<name>A0A855GLI7_9STAP</name>
<keyword evidence="1" id="KW-0472">Membrane</keyword>
<evidence type="ECO:0000313" key="2">
    <source>
        <dbReference type="EMBL" id="PKE26824.1"/>
    </source>
</evidence>
<dbReference type="EMBL" id="PIXC01000004">
    <property type="protein sequence ID" value="PKE26824.1"/>
    <property type="molecule type" value="Genomic_DNA"/>
</dbReference>